<evidence type="ECO:0000313" key="2">
    <source>
        <dbReference type="Proteomes" id="UP000012166"/>
    </source>
</evidence>
<comment type="caution">
    <text evidence="1">The sequence shown here is derived from an EMBL/GenBank/DDBJ whole genome shotgun (WGS) entry which is preliminary data.</text>
</comment>
<evidence type="ECO:0000313" key="1">
    <source>
        <dbReference type="EMBL" id="EMN18808.1"/>
    </source>
</evidence>
<name>A0ABC9SLV7_LEPBO</name>
<gene>
    <name evidence="1" type="ORF">LEP1GSC056_1177</name>
</gene>
<organism evidence="1 2">
    <name type="scientific">Leptospira borgpetersenii str. Brem 328</name>
    <dbReference type="NCBI Taxonomy" id="1049780"/>
    <lineage>
        <taxon>Bacteria</taxon>
        <taxon>Pseudomonadati</taxon>
        <taxon>Spirochaetota</taxon>
        <taxon>Spirochaetia</taxon>
        <taxon>Leptospirales</taxon>
        <taxon>Leptospiraceae</taxon>
        <taxon>Leptospira</taxon>
    </lineage>
</organism>
<accession>A0ABC9SLV7</accession>
<reference evidence="1 2" key="1">
    <citation type="submission" date="2013-01" db="EMBL/GenBank/DDBJ databases">
        <authorList>
            <person name="Harkins D.M."/>
            <person name="Durkin A.S."/>
            <person name="Brinkac L.M."/>
            <person name="Haft D.H."/>
            <person name="Selengut J.D."/>
            <person name="Sanka R."/>
            <person name="DePew J."/>
            <person name="Purushe J."/>
            <person name="Hartskeerl R.A."/>
            <person name="Ahmed A."/>
            <person name="van der Linden H."/>
            <person name="Goris M.G.A."/>
            <person name="Vinetz J.M."/>
            <person name="Sutton G.G."/>
            <person name="Nierman W.C."/>
            <person name="Fouts D.E."/>
        </authorList>
    </citation>
    <scope>NUCLEOTIDE SEQUENCE [LARGE SCALE GENOMIC DNA]</scope>
    <source>
        <strain evidence="1 2">Brem 328</strain>
    </source>
</reference>
<dbReference type="Proteomes" id="UP000012166">
    <property type="component" value="Unassembled WGS sequence"/>
</dbReference>
<protein>
    <submittedName>
        <fullName evidence="1">Uncharacterized protein</fullName>
    </submittedName>
</protein>
<sequence length="80" mass="8839">MSFDTNSDTSFVSFDFVTPGIFFSEVPVAFISVSENPNSSGNGRGISANEELVTTMNEKINMIGAVENFIEAPKFPWNYF</sequence>
<dbReference type="AlphaFoldDB" id="A0ABC9SLV7"/>
<dbReference type="EMBL" id="AHMS02000009">
    <property type="protein sequence ID" value="EMN18808.1"/>
    <property type="molecule type" value="Genomic_DNA"/>
</dbReference>
<proteinExistence type="predicted"/>